<comment type="caution">
    <text evidence="1">The sequence shown here is derived from an EMBL/GenBank/DDBJ whole genome shotgun (WGS) entry which is preliminary data.</text>
</comment>
<reference evidence="1" key="1">
    <citation type="journal article" date="2023" name="Mol. Phylogenet. Evol.">
        <title>Genome-scale phylogeny and comparative genomics of the fungal order Sordariales.</title>
        <authorList>
            <person name="Hensen N."/>
            <person name="Bonometti L."/>
            <person name="Westerberg I."/>
            <person name="Brannstrom I.O."/>
            <person name="Guillou S."/>
            <person name="Cros-Aarteil S."/>
            <person name="Calhoun S."/>
            <person name="Haridas S."/>
            <person name="Kuo A."/>
            <person name="Mondo S."/>
            <person name="Pangilinan J."/>
            <person name="Riley R."/>
            <person name="LaButti K."/>
            <person name="Andreopoulos B."/>
            <person name="Lipzen A."/>
            <person name="Chen C."/>
            <person name="Yan M."/>
            <person name="Daum C."/>
            <person name="Ng V."/>
            <person name="Clum A."/>
            <person name="Steindorff A."/>
            <person name="Ohm R.A."/>
            <person name="Martin F."/>
            <person name="Silar P."/>
            <person name="Natvig D.O."/>
            <person name="Lalanne C."/>
            <person name="Gautier V."/>
            <person name="Ament-Velasquez S.L."/>
            <person name="Kruys A."/>
            <person name="Hutchinson M.I."/>
            <person name="Powell A.J."/>
            <person name="Barry K."/>
            <person name="Miller A.N."/>
            <person name="Grigoriev I.V."/>
            <person name="Debuchy R."/>
            <person name="Gladieux P."/>
            <person name="Hiltunen Thoren M."/>
            <person name="Johannesson H."/>
        </authorList>
    </citation>
    <scope>NUCLEOTIDE SEQUENCE</scope>
    <source>
        <strain evidence="1">FGSC 1904</strain>
    </source>
</reference>
<sequence length="250" mass="28275">MREEARLTCVLAENPVGQYLHVLILNCAVNAAGLNLHHQCHIGVGLNFVWIINTMLQYMGRLYRVGKQNVVEWWLPTVHGTICDWNEERILRKWIHELVPTLDLAAKGIPKEAGQYFRTLAGYEAAKYLLSQDSNRFAWVAEAPQSNSDYYFALAVLAGSTGLRTERISTPPLKEEMERADGTHDEALTIVKTARNLWAQTTTGVIDSGLSDEITNELGRMVAKAEVVSRMLEMGYKAVVVWWRFLEAVR</sequence>
<reference evidence="1" key="2">
    <citation type="submission" date="2023-07" db="EMBL/GenBank/DDBJ databases">
        <authorList>
            <consortium name="Lawrence Berkeley National Laboratory"/>
            <person name="Haridas S."/>
            <person name="Hensen N."/>
            <person name="Bonometti L."/>
            <person name="Westerberg I."/>
            <person name="Brannstrom I.O."/>
            <person name="Guillou S."/>
            <person name="Cros-Aarteil S."/>
            <person name="Calhoun S."/>
            <person name="Kuo A."/>
            <person name="Mondo S."/>
            <person name="Pangilinan J."/>
            <person name="Riley R."/>
            <person name="LaButti K."/>
            <person name="Andreopoulos B."/>
            <person name="Lipzen A."/>
            <person name="Chen C."/>
            <person name="Yanf M."/>
            <person name="Daum C."/>
            <person name="Ng V."/>
            <person name="Clum A."/>
            <person name="Steindorff A."/>
            <person name="Ohm R."/>
            <person name="Martin F."/>
            <person name="Silar P."/>
            <person name="Natvig D."/>
            <person name="Lalanne C."/>
            <person name="Gautier V."/>
            <person name="Ament-velasquez S.L."/>
            <person name="Kruys A."/>
            <person name="Hutchinson M.I."/>
            <person name="Powell A.J."/>
            <person name="Barry K."/>
            <person name="Miller A.N."/>
            <person name="Grigoriev I.V."/>
            <person name="Debuchy R."/>
            <person name="Gladieux P."/>
            <person name="Thoren M.H."/>
            <person name="Johannesson H."/>
        </authorList>
    </citation>
    <scope>NUCLEOTIDE SEQUENCE</scope>
    <source>
        <strain evidence="1">FGSC 1904</strain>
    </source>
</reference>
<proteinExistence type="predicted"/>
<organism evidence="1 2">
    <name type="scientific">Sordaria brevicollis</name>
    <dbReference type="NCBI Taxonomy" id="83679"/>
    <lineage>
        <taxon>Eukaryota</taxon>
        <taxon>Fungi</taxon>
        <taxon>Dikarya</taxon>
        <taxon>Ascomycota</taxon>
        <taxon>Pezizomycotina</taxon>
        <taxon>Sordariomycetes</taxon>
        <taxon>Sordariomycetidae</taxon>
        <taxon>Sordariales</taxon>
        <taxon>Sordariaceae</taxon>
        <taxon>Sordaria</taxon>
    </lineage>
</organism>
<evidence type="ECO:0000313" key="2">
    <source>
        <dbReference type="Proteomes" id="UP001281003"/>
    </source>
</evidence>
<dbReference type="AlphaFoldDB" id="A0AAE0UD51"/>
<dbReference type="EMBL" id="JAUTDP010000005">
    <property type="protein sequence ID" value="KAK3399385.1"/>
    <property type="molecule type" value="Genomic_DNA"/>
</dbReference>
<name>A0AAE0UD51_SORBR</name>
<dbReference type="InterPro" id="IPR027417">
    <property type="entry name" value="P-loop_NTPase"/>
</dbReference>
<keyword evidence="2" id="KW-1185">Reference proteome</keyword>
<accession>A0AAE0UD51</accession>
<protein>
    <recommendedName>
        <fullName evidence="3">Helicase C-terminal domain-containing protein</fullName>
    </recommendedName>
</protein>
<dbReference type="Proteomes" id="UP001281003">
    <property type="component" value="Unassembled WGS sequence"/>
</dbReference>
<dbReference type="Gene3D" id="3.40.50.300">
    <property type="entry name" value="P-loop containing nucleotide triphosphate hydrolases"/>
    <property type="match status" value="1"/>
</dbReference>
<evidence type="ECO:0000313" key="1">
    <source>
        <dbReference type="EMBL" id="KAK3399385.1"/>
    </source>
</evidence>
<gene>
    <name evidence="1" type="ORF">B0T20DRAFT_392396</name>
</gene>
<evidence type="ECO:0008006" key="3">
    <source>
        <dbReference type="Google" id="ProtNLM"/>
    </source>
</evidence>